<evidence type="ECO:0000256" key="6">
    <source>
        <dbReference type="SAM" id="MobiDB-lite"/>
    </source>
</evidence>
<dbReference type="Pfam" id="PF02653">
    <property type="entry name" value="BPD_transp_2"/>
    <property type="match status" value="1"/>
</dbReference>
<evidence type="ECO:0000256" key="5">
    <source>
        <dbReference type="ARBA" id="ARBA00023136"/>
    </source>
</evidence>
<dbReference type="RefSeq" id="WP_344071661.1">
    <property type="nucleotide sequence ID" value="NZ_BAAAPL010000002.1"/>
</dbReference>
<feature type="transmembrane region" description="Helical" evidence="7">
    <location>
        <begin position="290"/>
        <end position="309"/>
    </location>
</feature>
<sequence length="351" mass="36087">MSALTKLKSIEVSRFSIYIILALVVIIASVLSPNFLNSDNIFNVLRQVAVITILAYGAMTLIIGGMIDLSAGAVMAFAGVVSVLVYKATDNMVIAVLAAVAIGLICNLINAFMVATLHTPAFIVTLGMMLMARGAVLELTQGQNVLQLGDFVLLGQGNLGLLPIPVLILAAITIVIWYLMNQTRYGRSVYAVGGNEEAARAAGIPVERVKYQAFMVNGALVGIAGAIFMSRVNAGLPNAGIGYELQAITAPIIGGTSFSGGIGTVIGTLAGALIVGVLGNIMNLIGIGSYIQDIVMGAIIVVAVAYDVFSKRGKAKTTILKSGSTKAGPETPAGAPQPASAIPRGGAGPEQ</sequence>
<proteinExistence type="predicted"/>
<dbReference type="PANTHER" id="PTHR32196">
    <property type="entry name" value="ABC TRANSPORTER PERMEASE PROTEIN YPHD-RELATED-RELATED"/>
    <property type="match status" value="1"/>
</dbReference>
<accession>A0ABN2I975</accession>
<evidence type="ECO:0000256" key="1">
    <source>
        <dbReference type="ARBA" id="ARBA00004651"/>
    </source>
</evidence>
<feature type="transmembrane region" description="Helical" evidence="7">
    <location>
        <begin position="12"/>
        <end position="32"/>
    </location>
</feature>
<feature type="transmembrane region" description="Helical" evidence="7">
    <location>
        <begin position="252"/>
        <end position="278"/>
    </location>
</feature>
<feature type="transmembrane region" description="Helical" evidence="7">
    <location>
        <begin position="69"/>
        <end position="86"/>
    </location>
</feature>
<keyword evidence="2" id="KW-1003">Cell membrane</keyword>
<organism evidence="8 9">
    <name type="scientific">Microbacterium sediminicola</name>
    <dbReference type="NCBI Taxonomy" id="415210"/>
    <lineage>
        <taxon>Bacteria</taxon>
        <taxon>Bacillati</taxon>
        <taxon>Actinomycetota</taxon>
        <taxon>Actinomycetes</taxon>
        <taxon>Micrococcales</taxon>
        <taxon>Microbacteriaceae</taxon>
        <taxon>Microbacterium</taxon>
    </lineage>
</organism>
<gene>
    <name evidence="8" type="ORF">GCM10009808_17560</name>
</gene>
<evidence type="ECO:0000313" key="8">
    <source>
        <dbReference type="EMBL" id="GAA1700392.1"/>
    </source>
</evidence>
<evidence type="ECO:0000256" key="7">
    <source>
        <dbReference type="SAM" id="Phobius"/>
    </source>
</evidence>
<feature type="transmembrane region" description="Helical" evidence="7">
    <location>
        <begin position="214"/>
        <end position="232"/>
    </location>
</feature>
<evidence type="ECO:0000256" key="2">
    <source>
        <dbReference type="ARBA" id="ARBA00022475"/>
    </source>
</evidence>
<feature type="region of interest" description="Disordered" evidence="6">
    <location>
        <begin position="320"/>
        <end position="351"/>
    </location>
</feature>
<keyword evidence="3 7" id="KW-0812">Transmembrane</keyword>
<feature type="transmembrane region" description="Helical" evidence="7">
    <location>
        <begin position="44"/>
        <end position="62"/>
    </location>
</feature>
<reference evidence="8 9" key="1">
    <citation type="journal article" date="2019" name="Int. J. Syst. Evol. Microbiol.">
        <title>The Global Catalogue of Microorganisms (GCM) 10K type strain sequencing project: providing services to taxonomists for standard genome sequencing and annotation.</title>
        <authorList>
            <consortium name="The Broad Institute Genomics Platform"/>
            <consortium name="The Broad Institute Genome Sequencing Center for Infectious Disease"/>
            <person name="Wu L."/>
            <person name="Ma J."/>
        </authorList>
    </citation>
    <scope>NUCLEOTIDE SEQUENCE [LARGE SCALE GENOMIC DNA]</scope>
    <source>
        <strain evidence="8 9">JCM 15577</strain>
    </source>
</reference>
<comment type="caution">
    <text evidence="8">The sequence shown here is derived from an EMBL/GenBank/DDBJ whole genome shotgun (WGS) entry which is preliminary data.</text>
</comment>
<feature type="transmembrane region" description="Helical" evidence="7">
    <location>
        <begin position="92"/>
        <end position="114"/>
    </location>
</feature>
<comment type="subcellular location">
    <subcellularLocation>
        <location evidence="1">Cell membrane</location>
        <topology evidence="1">Multi-pass membrane protein</topology>
    </subcellularLocation>
</comment>
<keyword evidence="9" id="KW-1185">Reference proteome</keyword>
<name>A0ABN2I975_9MICO</name>
<keyword evidence="5 7" id="KW-0472">Membrane</keyword>
<dbReference type="SUPFAM" id="SSF81345">
    <property type="entry name" value="ABC transporter involved in vitamin B12 uptake, BtuC"/>
    <property type="match status" value="1"/>
</dbReference>
<protein>
    <submittedName>
        <fullName evidence="8">ABC transporter permease</fullName>
    </submittedName>
</protein>
<keyword evidence="4 7" id="KW-1133">Transmembrane helix</keyword>
<dbReference type="InterPro" id="IPR001851">
    <property type="entry name" value="ABC_transp_permease"/>
</dbReference>
<evidence type="ECO:0000313" key="9">
    <source>
        <dbReference type="Proteomes" id="UP001501690"/>
    </source>
</evidence>
<evidence type="ECO:0000256" key="3">
    <source>
        <dbReference type="ARBA" id="ARBA00022692"/>
    </source>
</evidence>
<dbReference type="CDD" id="cd06579">
    <property type="entry name" value="TM_PBP1_transp_AraH_like"/>
    <property type="match status" value="1"/>
</dbReference>
<dbReference type="InterPro" id="IPR037294">
    <property type="entry name" value="ABC_BtuC-like"/>
</dbReference>
<dbReference type="EMBL" id="BAAAPL010000002">
    <property type="protein sequence ID" value="GAA1700392.1"/>
    <property type="molecule type" value="Genomic_DNA"/>
</dbReference>
<evidence type="ECO:0000256" key="4">
    <source>
        <dbReference type="ARBA" id="ARBA00022989"/>
    </source>
</evidence>
<dbReference type="Proteomes" id="UP001501690">
    <property type="component" value="Unassembled WGS sequence"/>
</dbReference>
<feature type="transmembrane region" description="Helical" evidence="7">
    <location>
        <begin position="160"/>
        <end position="180"/>
    </location>
</feature>